<comment type="caution">
    <text evidence="1">The sequence shown here is derived from an EMBL/GenBank/DDBJ whole genome shotgun (WGS) entry which is preliminary data.</text>
</comment>
<evidence type="ECO:0000313" key="2">
    <source>
        <dbReference type="EMBL" id="MBW0132602.1"/>
    </source>
</evidence>
<sequence length="65" mass="6902">MTTAAERAAERDAERAAAYEAHVEALLAAMPPLTNSQRARVVDLLAPMPVAVDSSTQHDDLRAAS</sequence>
<organism evidence="1 3">
    <name type="scientific">Pseudonocardia oceani</name>
    <dbReference type="NCBI Taxonomy" id="2792013"/>
    <lineage>
        <taxon>Bacteria</taxon>
        <taxon>Bacillati</taxon>
        <taxon>Actinomycetota</taxon>
        <taxon>Actinomycetes</taxon>
        <taxon>Pseudonocardiales</taxon>
        <taxon>Pseudonocardiaceae</taxon>
        <taxon>Pseudonocardia</taxon>
    </lineage>
</organism>
<keyword evidence="3" id="KW-1185">Reference proteome</keyword>
<evidence type="ECO:0000313" key="3">
    <source>
        <dbReference type="Proteomes" id="UP000694300"/>
    </source>
</evidence>
<reference evidence="1 3" key="1">
    <citation type="submission" date="2020-11" db="EMBL/GenBank/DDBJ databases">
        <title>Pseudonocardia abyssalis sp. nov. and Pseudonocardia oceani sp. nov., description and phylogenomic analysis of two novel actinomycetes isolated from the deep Southern Ocean.</title>
        <authorList>
            <person name="Parra J."/>
        </authorList>
    </citation>
    <scope>NUCLEOTIDE SEQUENCE [LARGE SCALE GENOMIC DNA]</scope>
    <source>
        <strain evidence="1">KRD-185</strain>
        <strain evidence="3">KRD185</strain>
    </source>
</reference>
<dbReference type="Proteomes" id="UP000694300">
    <property type="component" value="Unassembled WGS sequence"/>
</dbReference>
<protein>
    <submittedName>
        <fullName evidence="1">Uncharacterized protein</fullName>
    </submittedName>
</protein>
<dbReference type="EMBL" id="JADQDF010000001">
    <property type="protein sequence ID" value="MBW0131231.1"/>
    <property type="molecule type" value="Genomic_DNA"/>
</dbReference>
<accession>A0ABS6UH38</accession>
<gene>
    <name evidence="1" type="ORF">I4I82_26625</name>
    <name evidence="2" type="ORF">I4I82_33685</name>
</gene>
<proteinExistence type="predicted"/>
<dbReference type="RefSeq" id="WP_218596191.1">
    <property type="nucleotide sequence ID" value="NZ_JADQDE010000107.1"/>
</dbReference>
<name>A0ABS6UH38_9PSEU</name>
<evidence type="ECO:0000313" key="1">
    <source>
        <dbReference type="EMBL" id="MBW0131231.1"/>
    </source>
</evidence>
<dbReference type="EMBL" id="JADQDF010000003">
    <property type="protein sequence ID" value="MBW0132602.1"/>
    <property type="molecule type" value="Genomic_DNA"/>
</dbReference>